<name>A0AAU7JMC1_9HYPH</name>
<dbReference type="Gene3D" id="3.60.40.10">
    <property type="entry name" value="PPM-type phosphatase domain"/>
    <property type="match status" value="1"/>
</dbReference>
<feature type="domain" description="PPM-type phosphatase" evidence="1">
    <location>
        <begin position="10"/>
        <end position="241"/>
    </location>
</feature>
<proteinExistence type="predicted"/>
<dbReference type="SUPFAM" id="SSF81606">
    <property type="entry name" value="PP2C-like"/>
    <property type="match status" value="1"/>
</dbReference>
<dbReference type="RefSeq" id="WP_406858307.1">
    <property type="nucleotide sequence ID" value="NZ_CP157484.1"/>
</dbReference>
<reference evidence="2" key="1">
    <citation type="submission" date="2024-05" db="EMBL/GenBank/DDBJ databases">
        <authorList>
            <person name="Kim S."/>
            <person name="Heo J."/>
            <person name="Choi H."/>
            <person name="Choi Y."/>
            <person name="Kwon S.-W."/>
            <person name="Kim Y."/>
        </authorList>
    </citation>
    <scope>NUCLEOTIDE SEQUENCE</scope>
    <source>
        <strain evidence="2">KACC 23698</strain>
    </source>
</reference>
<dbReference type="InterPro" id="IPR015655">
    <property type="entry name" value="PP2C"/>
</dbReference>
<dbReference type="SMART" id="SM00332">
    <property type="entry name" value="PP2Cc"/>
    <property type="match status" value="1"/>
</dbReference>
<dbReference type="PROSITE" id="PS51746">
    <property type="entry name" value="PPM_2"/>
    <property type="match status" value="1"/>
</dbReference>
<dbReference type="SMART" id="SM00331">
    <property type="entry name" value="PP2C_SIG"/>
    <property type="match status" value="1"/>
</dbReference>
<sequence>MTGLQDLRFETGAATHVGKVRAQNEDNFLTRPEIGLWCVADGMGGHEAGGLASAAIVEALRHVRPPATAADLLAACRQSLIDANAAIRAIATARGFALVGATVVVLLASGRHFACLWAGDSRLYRIRAATAAQLTRDHSEVQDMVDRGLLSDDEARTWPGRNVITRAIGASPAPDLDMIQGDIEPGDVFLLCSDGLTTHVADDEIAARATARPPQDGCAALVDLTLERGAADNVTVVIVRASAVERTIVAAAPPRPAPRERP</sequence>
<dbReference type="Pfam" id="PF13672">
    <property type="entry name" value="PP2C_2"/>
    <property type="match status" value="1"/>
</dbReference>
<dbReference type="GO" id="GO:0004722">
    <property type="term" value="F:protein serine/threonine phosphatase activity"/>
    <property type="evidence" value="ECO:0007669"/>
    <property type="project" value="InterPro"/>
</dbReference>
<organism evidence="2">
    <name type="scientific">Alsobacter sp. KACC 23698</name>
    <dbReference type="NCBI Taxonomy" id="3149229"/>
    <lineage>
        <taxon>Bacteria</taxon>
        <taxon>Pseudomonadati</taxon>
        <taxon>Pseudomonadota</taxon>
        <taxon>Alphaproteobacteria</taxon>
        <taxon>Hyphomicrobiales</taxon>
        <taxon>Alsobacteraceae</taxon>
        <taxon>Alsobacter</taxon>
    </lineage>
</organism>
<dbReference type="InterPro" id="IPR001932">
    <property type="entry name" value="PPM-type_phosphatase-like_dom"/>
</dbReference>
<dbReference type="InterPro" id="IPR036457">
    <property type="entry name" value="PPM-type-like_dom_sf"/>
</dbReference>
<dbReference type="EMBL" id="CP157484">
    <property type="protein sequence ID" value="XBO41453.1"/>
    <property type="molecule type" value="Genomic_DNA"/>
</dbReference>
<dbReference type="AlphaFoldDB" id="A0AAU7JMC1"/>
<protein>
    <submittedName>
        <fullName evidence="2">PP2C family serine/threonine-protein phosphatase</fullName>
    </submittedName>
</protein>
<dbReference type="PANTHER" id="PTHR47992">
    <property type="entry name" value="PROTEIN PHOSPHATASE"/>
    <property type="match status" value="1"/>
</dbReference>
<accession>A0AAU7JMC1</accession>
<dbReference type="CDD" id="cd00143">
    <property type="entry name" value="PP2Cc"/>
    <property type="match status" value="1"/>
</dbReference>
<gene>
    <name evidence="2" type="ORF">ABEG18_12060</name>
</gene>
<evidence type="ECO:0000259" key="1">
    <source>
        <dbReference type="PROSITE" id="PS51746"/>
    </source>
</evidence>
<evidence type="ECO:0000313" key="2">
    <source>
        <dbReference type="EMBL" id="XBO41453.1"/>
    </source>
</evidence>